<feature type="transmembrane region" description="Helical" evidence="6">
    <location>
        <begin position="138"/>
        <end position="159"/>
    </location>
</feature>
<evidence type="ECO:0000256" key="3">
    <source>
        <dbReference type="ARBA" id="ARBA00022692"/>
    </source>
</evidence>
<evidence type="ECO:0000259" key="9">
    <source>
        <dbReference type="Pfam" id="PF22744"/>
    </source>
</evidence>
<keyword evidence="3 6" id="KW-0812">Transmembrane</keyword>
<keyword evidence="2" id="KW-1003">Cell membrane</keyword>
<keyword evidence="4 6" id="KW-1133">Transmembrane helix</keyword>
<dbReference type="RefSeq" id="WP_013622062.1">
    <property type="nucleotide sequence ID" value="NZ_ARZX01000004.1"/>
</dbReference>
<evidence type="ECO:0000256" key="2">
    <source>
        <dbReference type="ARBA" id="ARBA00022475"/>
    </source>
</evidence>
<dbReference type="Pfam" id="PF22571">
    <property type="entry name" value="LiaI-LiaF-TM_PspC"/>
    <property type="match status" value="1"/>
</dbReference>
<dbReference type="InterPro" id="IPR007168">
    <property type="entry name" value="Phageshock_PspC_N"/>
</dbReference>
<evidence type="ECO:0000256" key="4">
    <source>
        <dbReference type="ARBA" id="ARBA00022989"/>
    </source>
</evidence>
<sequence>MNKTININLANLFFHIDEDAYRKLDTYLKAIKQSLNNGPGSDEIISDIEARIAELFQEKIKNEQQVITKTDVEDVIAVMGQPEDYRVDEEIFEDEEPTSKSRTKKLYRDTDNKYIGGISAGMAHYLGINPWWVRLLWVVLTLATFSGFIVIYILLLFLIPEAKTTSQKLDMRGESINISNIERTVKESFDTVTNKVKNADYNKANHKIKSGIQTFFDAIGTFFSFIFKSIGKVIGLFLILVGGSVVIGTFIGLFIAGFSDAFVVNNTPLYNLINTSNSPIWLISMLVFFAIAIPFFFLLYLGLKIVVSNLKSIGTIAKLTLLGVWLAAIIGLTIITIKQATANMYKGSINKTEQLNFTKPLDTIYIGTRSSKNYDRPENFRINGMTFTTDENGKKLLLDNDFRFDIVRSDTDIAKIKIQKVSQGSSFDEARERAKTIEYNYQVLENRVILDNFLSLDPNGKFRDQEVNITLYIPKNVIVKFDFNTDTNRIGWHTSYKEEIYRSDVKNYTWRMNKQGVLECLDCINDEIDEDNNDDDDENSNKNSELILDEEGVNIKINANENSLNIKIDENGARIESSNN</sequence>
<evidence type="ECO:0000259" key="8">
    <source>
        <dbReference type="Pfam" id="PF22571"/>
    </source>
</evidence>
<feature type="transmembrane region" description="Helical" evidence="6">
    <location>
        <begin position="279"/>
        <end position="303"/>
    </location>
</feature>
<dbReference type="InterPro" id="IPR054319">
    <property type="entry name" value="PspC-rel_ToastRack"/>
</dbReference>
<feature type="domain" description="PspC-related ToastRack" evidence="9">
    <location>
        <begin position="389"/>
        <end position="525"/>
    </location>
</feature>
<dbReference type="InterPro" id="IPR054321">
    <property type="entry name" value="PspC-rel_TM"/>
</dbReference>
<evidence type="ECO:0000259" key="7">
    <source>
        <dbReference type="Pfam" id="PF04024"/>
    </source>
</evidence>
<name>A0ABP3BB03_9FLAO</name>
<dbReference type="PANTHER" id="PTHR33885:SF3">
    <property type="entry name" value="PHAGE SHOCK PROTEIN C"/>
    <property type="match status" value="1"/>
</dbReference>
<gene>
    <name evidence="10" type="ORF">KLA_05021</name>
</gene>
<feature type="domain" description="Phage shock protein PspC N-terminal" evidence="7">
    <location>
        <begin position="104"/>
        <end position="162"/>
    </location>
</feature>
<comment type="caution">
    <text evidence="10">The sequence shown here is derived from an EMBL/GenBank/DDBJ whole genome shotgun (WGS) entry which is preliminary data.</text>
</comment>
<feature type="transmembrane region" description="Helical" evidence="6">
    <location>
        <begin position="114"/>
        <end position="132"/>
    </location>
</feature>
<dbReference type="Pfam" id="PF22744">
    <property type="entry name" value="Toast-rack_PspC-Cterm"/>
    <property type="match status" value="1"/>
</dbReference>
<keyword evidence="11" id="KW-1185">Reference proteome</keyword>
<dbReference type="Proteomes" id="UP000019275">
    <property type="component" value="Unassembled WGS sequence"/>
</dbReference>
<dbReference type="Pfam" id="PF04024">
    <property type="entry name" value="PspC"/>
    <property type="match status" value="1"/>
</dbReference>
<comment type="subcellular location">
    <subcellularLocation>
        <location evidence="1">Cell membrane</location>
        <topology evidence="1">Single-pass membrane protein</topology>
    </subcellularLocation>
</comment>
<reference evidence="10 11" key="1">
    <citation type="journal article" date="2014" name="Genome Announc.">
        <title>Draft Genome Sequence of the Carrageenan-Degrading Bacterium Cellulophaga sp. Strain KL-A, Isolated from Decaying Marine Algae.</title>
        <authorList>
            <person name="Shan D."/>
            <person name="Ying J."/>
            <person name="Li X."/>
            <person name="Gao Z."/>
            <person name="Wei G."/>
            <person name="Shao Z."/>
        </authorList>
    </citation>
    <scope>NUCLEOTIDE SEQUENCE [LARGE SCALE GENOMIC DNA]</scope>
    <source>
        <strain evidence="10 11">KL-A</strain>
    </source>
</reference>
<feature type="transmembrane region" description="Helical" evidence="6">
    <location>
        <begin position="233"/>
        <end position="259"/>
    </location>
</feature>
<proteinExistence type="predicted"/>
<keyword evidence="5 6" id="KW-0472">Membrane</keyword>
<evidence type="ECO:0000256" key="6">
    <source>
        <dbReference type="SAM" id="Phobius"/>
    </source>
</evidence>
<evidence type="ECO:0000313" key="11">
    <source>
        <dbReference type="Proteomes" id="UP000019275"/>
    </source>
</evidence>
<dbReference type="EMBL" id="ARZX01000004">
    <property type="protein sequence ID" value="EWH14355.1"/>
    <property type="molecule type" value="Genomic_DNA"/>
</dbReference>
<dbReference type="InterPro" id="IPR052027">
    <property type="entry name" value="PspC"/>
</dbReference>
<evidence type="ECO:0000256" key="5">
    <source>
        <dbReference type="ARBA" id="ARBA00023136"/>
    </source>
</evidence>
<organism evidence="10 11">
    <name type="scientific">Cellulophaga geojensis KL-A</name>
    <dbReference type="NCBI Taxonomy" id="1328323"/>
    <lineage>
        <taxon>Bacteria</taxon>
        <taxon>Pseudomonadati</taxon>
        <taxon>Bacteroidota</taxon>
        <taxon>Flavobacteriia</taxon>
        <taxon>Flavobacteriales</taxon>
        <taxon>Flavobacteriaceae</taxon>
        <taxon>Cellulophaga</taxon>
    </lineage>
</organism>
<feature type="domain" description="PspC-related transmembrane region" evidence="8">
    <location>
        <begin position="201"/>
        <end position="341"/>
    </location>
</feature>
<feature type="transmembrane region" description="Helical" evidence="6">
    <location>
        <begin position="315"/>
        <end position="337"/>
    </location>
</feature>
<evidence type="ECO:0000256" key="1">
    <source>
        <dbReference type="ARBA" id="ARBA00004162"/>
    </source>
</evidence>
<protein>
    <submittedName>
        <fullName evidence="10">Phage shock protein C, PspC</fullName>
    </submittedName>
</protein>
<accession>A0ABP3BB03</accession>
<dbReference type="PANTHER" id="PTHR33885">
    <property type="entry name" value="PHAGE SHOCK PROTEIN C"/>
    <property type="match status" value="1"/>
</dbReference>
<evidence type="ECO:0000313" key="10">
    <source>
        <dbReference type="EMBL" id="EWH14355.1"/>
    </source>
</evidence>